<gene>
    <name evidence="2" type="ORF">Vau01_114670</name>
</gene>
<dbReference type="InterPro" id="IPR003593">
    <property type="entry name" value="AAA+_ATPase"/>
</dbReference>
<reference evidence="2" key="1">
    <citation type="submission" date="2021-01" db="EMBL/GenBank/DDBJ databases">
        <title>Whole genome shotgun sequence of Virgisporangium aurantiacum NBRC 16421.</title>
        <authorList>
            <person name="Komaki H."/>
            <person name="Tamura T."/>
        </authorList>
    </citation>
    <scope>NUCLEOTIDE SEQUENCE</scope>
    <source>
        <strain evidence="2">NBRC 16421</strain>
    </source>
</reference>
<dbReference type="SMART" id="SM00382">
    <property type="entry name" value="AAA"/>
    <property type="match status" value="1"/>
</dbReference>
<dbReference type="InterPro" id="IPR011704">
    <property type="entry name" value="ATPase_dyneun-rel_AAA"/>
</dbReference>
<evidence type="ECO:0000259" key="1">
    <source>
        <dbReference type="SMART" id="SM00382"/>
    </source>
</evidence>
<dbReference type="Proteomes" id="UP000612585">
    <property type="component" value="Unassembled WGS sequence"/>
</dbReference>
<protein>
    <submittedName>
        <fullName evidence="2">ATPase</fullName>
    </submittedName>
</protein>
<accession>A0A8J3ZLY9</accession>
<evidence type="ECO:0000313" key="3">
    <source>
        <dbReference type="Proteomes" id="UP000612585"/>
    </source>
</evidence>
<proteinExistence type="predicted"/>
<comment type="caution">
    <text evidence="2">The sequence shown here is derived from an EMBL/GenBank/DDBJ whole genome shotgun (WGS) entry which is preliminary data.</text>
</comment>
<dbReference type="Pfam" id="PF07728">
    <property type="entry name" value="AAA_5"/>
    <property type="match status" value="1"/>
</dbReference>
<dbReference type="GO" id="GO:0005524">
    <property type="term" value="F:ATP binding"/>
    <property type="evidence" value="ECO:0007669"/>
    <property type="project" value="InterPro"/>
</dbReference>
<organism evidence="2 3">
    <name type="scientific">Virgisporangium aurantiacum</name>
    <dbReference type="NCBI Taxonomy" id="175570"/>
    <lineage>
        <taxon>Bacteria</taxon>
        <taxon>Bacillati</taxon>
        <taxon>Actinomycetota</taxon>
        <taxon>Actinomycetes</taxon>
        <taxon>Micromonosporales</taxon>
        <taxon>Micromonosporaceae</taxon>
        <taxon>Virgisporangium</taxon>
    </lineage>
</organism>
<sequence length="326" mass="36463">MTVTSAPLDFPDRHDGLVYVMPPELDMAVRVALATGRPLLLRGSPGSGKSTVAAYVARQRNWRYYEHVITSRSQARDLLWTFDAVRRLADAQSGIRDLASSAYIEPGALWWAFDPESAKRRGAETATSHPPLQPFAEVNRDRSPDHAVVLIDEIDKADPDLPNGILVPLSSSSFVISELNLEVRKAPSTRPVPTDTARHLIIITTNEERELPEAFLRRCVVLWLDPPDADRLVTIAQEHFTTYGEGWTDSHEALAREVAQAVIEARDKARMHGIRPASTAEFLDALRACRHLGVGPTDDVWPLLRKFVLIKPQRPGIEDDQRHLAW</sequence>
<evidence type="ECO:0000313" key="2">
    <source>
        <dbReference type="EMBL" id="GIJ63951.1"/>
    </source>
</evidence>
<dbReference type="InterPro" id="IPR027417">
    <property type="entry name" value="P-loop_NTPase"/>
</dbReference>
<feature type="domain" description="AAA+ ATPase" evidence="1">
    <location>
        <begin position="35"/>
        <end position="228"/>
    </location>
</feature>
<dbReference type="Gene3D" id="3.40.50.300">
    <property type="entry name" value="P-loop containing nucleotide triphosphate hydrolases"/>
    <property type="match status" value="1"/>
</dbReference>
<name>A0A8J3ZLY9_9ACTN</name>
<dbReference type="SUPFAM" id="SSF52540">
    <property type="entry name" value="P-loop containing nucleoside triphosphate hydrolases"/>
    <property type="match status" value="1"/>
</dbReference>
<keyword evidence="3" id="KW-1185">Reference proteome</keyword>
<dbReference type="AlphaFoldDB" id="A0A8J3ZLY9"/>
<dbReference type="RefSeq" id="WP_204011573.1">
    <property type="nucleotide sequence ID" value="NZ_BOPG01000105.1"/>
</dbReference>
<dbReference type="EMBL" id="BOPG01000105">
    <property type="protein sequence ID" value="GIJ63951.1"/>
    <property type="molecule type" value="Genomic_DNA"/>
</dbReference>
<dbReference type="GO" id="GO:0016887">
    <property type="term" value="F:ATP hydrolysis activity"/>
    <property type="evidence" value="ECO:0007669"/>
    <property type="project" value="InterPro"/>
</dbReference>